<dbReference type="Proteomes" id="UP000001362">
    <property type="component" value="Chromosome"/>
</dbReference>
<gene>
    <name evidence="1" type="ordered locus">AFE_2317</name>
</gene>
<dbReference type="EMBL" id="CP001219">
    <property type="protein sequence ID" value="ACK78573.1"/>
    <property type="molecule type" value="Genomic_DNA"/>
</dbReference>
<protein>
    <submittedName>
        <fullName evidence="1">Uncharacterized protein</fullName>
    </submittedName>
</protein>
<accession>B7J686</accession>
<dbReference type="HOGENOM" id="CLU_3354030_0_0_6"/>
<evidence type="ECO:0000313" key="2">
    <source>
        <dbReference type="Proteomes" id="UP000001362"/>
    </source>
</evidence>
<keyword evidence="2" id="KW-1185">Reference proteome</keyword>
<organism evidence="1 2">
    <name type="scientific">Acidithiobacillus ferrooxidans (strain ATCC 23270 / DSM 14882 / CIP 104768 / NCIMB 8455)</name>
    <name type="common">Ferrobacillus ferrooxidans (strain ATCC 23270)</name>
    <dbReference type="NCBI Taxonomy" id="243159"/>
    <lineage>
        <taxon>Bacteria</taxon>
        <taxon>Pseudomonadati</taxon>
        <taxon>Pseudomonadota</taxon>
        <taxon>Acidithiobacillia</taxon>
        <taxon>Acidithiobacillales</taxon>
        <taxon>Acidithiobacillaceae</taxon>
        <taxon>Acidithiobacillus</taxon>
    </lineage>
</organism>
<sequence length="36" mass="4225">MGASCRRLVLRSNIPGKMVYTEVLTGQRWRCCRRVK</sequence>
<reference evidence="1 2" key="1">
    <citation type="journal article" date="2008" name="BMC Genomics">
        <title>Acidithiobacillus ferrooxidans metabolism: from genome sequence to industrial applications.</title>
        <authorList>
            <person name="Valdes J."/>
            <person name="Pedroso I."/>
            <person name="Quatrini R."/>
            <person name="Dodson R.J."/>
            <person name="Tettelin H."/>
            <person name="Blake R.II."/>
            <person name="Eisen J.A."/>
            <person name="Holmes D.S."/>
        </authorList>
    </citation>
    <scope>NUCLEOTIDE SEQUENCE [LARGE SCALE GENOMIC DNA]</scope>
    <source>
        <strain evidence="2">ATCC 23270 / DSM 14882 / CIP 104768 / NCIMB 8455</strain>
    </source>
</reference>
<evidence type="ECO:0000313" key="1">
    <source>
        <dbReference type="EMBL" id="ACK78573.1"/>
    </source>
</evidence>
<name>B7J686_ACIF2</name>
<proteinExistence type="predicted"/>
<dbReference type="PaxDb" id="243159-AFE_2317"/>
<dbReference type="KEGG" id="afr:AFE_2317"/>
<dbReference type="AlphaFoldDB" id="B7J686"/>